<evidence type="ECO:0000256" key="3">
    <source>
        <dbReference type="SAM" id="SignalP"/>
    </source>
</evidence>
<dbReference type="InterPro" id="IPR029052">
    <property type="entry name" value="Metallo-depent_PP-like"/>
</dbReference>
<dbReference type="Proteomes" id="UP001295684">
    <property type="component" value="Unassembled WGS sequence"/>
</dbReference>
<sequence>MKINTSLVVLLLIGLTSTVFAIRVGVINDLHLDPFYDPSVESDRDCRGLNPFKLKGLDSTNDLAPFGRYGCDVSPTLINILFAKLKELSGHIDVLLVSGDFTGHDIAAKRGKADENYIMLKSVISSCFAQYIDPSFSKTIIIPTIGNNDAKFHYEFPQTGEEADEYYGFLYDLWWNEIGANPEYSKKDEVKETFMKGGFYRYDHSDKISFLALNSLYWSEKNEKFSSGISHSQLDWLEEQLRDAEDSRQFIINMHIFPGMYNPGARQRFWLDEFTNRFDDIMLQYGHKVILFNGAHVHIADVRASWVEDYGSVQDLLKDERSTKRAYFANFVSPAISPVYLNNPGFSMFDIDEDKMKVHNITAHFLELDRTFQSKGHEVVFHSIDFAEEFGIDEWSPQTILDFMDRAQNDDELFKRFLILKLGFRLDQEEEALTVYENLNMIDFSNNNRIYWCFFQYMRAEDYDACVKG</sequence>
<keyword evidence="3" id="KW-0732">Signal</keyword>
<dbReference type="PANTHER" id="PTHR10340:SF57">
    <property type="entry name" value="METALLOPHOS DOMAIN-CONTAINING PROTEIN"/>
    <property type="match status" value="1"/>
</dbReference>
<dbReference type="EMBL" id="CAMPGE010009321">
    <property type="protein sequence ID" value="CAI2368193.1"/>
    <property type="molecule type" value="Genomic_DNA"/>
</dbReference>
<proteinExistence type="predicted"/>
<reference evidence="4" key="1">
    <citation type="submission" date="2023-07" db="EMBL/GenBank/DDBJ databases">
        <authorList>
            <consortium name="AG Swart"/>
            <person name="Singh M."/>
            <person name="Singh A."/>
            <person name="Seah K."/>
            <person name="Emmerich C."/>
        </authorList>
    </citation>
    <scope>NUCLEOTIDE SEQUENCE</scope>
    <source>
        <strain evidence="4">DP1</strain>
    </source>
</reference>
<dbReference type="AlphaFoldDB" id="A0AAD1UJ55"/>
<accession>A0AAD1UJ55</accession>
<protein>
    <recommendedName>
        <fullName evidence="6">Calcineurin-like phosphoesterase domain-containing protein</fullName>
    </recommendedName>
</protein>
<feature type="chain" id="PRO_5042224473" description="Calcineurin-like phosphoesterase domain-containing protein" evidence="3">
    <location>
        <begin position="22"/>
        <end position="469"/>
    </location>
</feature>
<evidence type="ECO:0008006" key="6">
    <source>
        <dbReference type="Google" id="ProtNLM"/>
    </source>
</evidence>
<dbReference type="SUPFAM" id="SSF56300">
    <property type="entry name" value="Metallo-dependent phosphatases"/>
    <property type="match status" value="1"/>
</dbReference>
<dbReference type="GO" id="GO:0008081">
    <property type="term" value="F:phosphoric diester hydrolase activity"/>
    <property type="evidence" value="ECO:0007669"/>
    <property type="project" value="TreeGrafter"/>
</dbReference>
<feature type="signal peptide" evidence="3">
    <location>
        <begin position="1"/>
        <end position="21"/>
    </location>
</feature>
<comment type="caution">
    <text evidence="4">The sequence shown here is derived from an EMBL/GenBank/DDBJ whole genome shotgun (WGS) entry which is preliminary data.</text>
</comment>
<dbReference type="PANTHER" id="PTHR10340">
    <property type="entry name" value="SPHINGOMYELIN PHOSPHODIESTERASE"/>
    <property type="match status" value="1"/>
</dbReference>
<evidence type="ECO:0000313" key="4">
    <source>
        <dbReference type="EMBL" id="CAI2368193.1"/>
    </source>
</evidence>
<dbReference type="Gene3D" id="3.60.21.10">
    <property type="match status" value="1"/>
</dbReference>
<evidence type="ECO:0000256" key="1">
    <source>
        <dbReference type="ARBA" id="ARBA00022801"/>
    </source>
</evidence>
<evidence type="ECO:0000313" key="5">
    <source>
        <dbReference type="Proteomes" id="UP001295684"/>
    </source>
</evidence>
<keyword evidence="2" id="KW-0325">Glycoprotein</keyword>
<dbReference type="GO" id="GO:0005615">
    <property type="term" value="C:extracellular space"/>
    <property type="evidence" value="ECO:0007669"/>
    <property type="project" value="TreeGrafter"/>
</dbReference>
<keyword evidence="5" id="KW-1185">Reference proteome</keyword>
<organism evidence="4 5">
    <name type="scientific">Euplotes crassus</name>
    <dbReference type="NCBI Taxonomy" id="5936"/>
    <lineage>
        <taxon>Eukaryota</taxon>
        <taxon>Sar</taxon>
        <taxon>Alveolata</taxon>
        <taxon>Ciliophora</taxon>
        <taxon>Intramacronucleata</taxon>
        <taxon>Spirotrichea</taxon>
        <taxon>Hypotrichia</taxon>
        <taxon>Euplotida</taxon>
        <taxon>Euplotidae</taxon>
        <taxon>Moneuplotes</taxon>
    </lineage>
</organism>
<keyword evidence="1" id="KW-0378">Hydrolase</keyword>
<gene>
    <name evidence="4" type="ORF">ECRASSUSDP1_LOCUS9484</name>
</gene>
<evidence type="ECO:0000256" key="2">
    <source>
        <dbReference type="ARBA" id="ARBA00023180"/>
    </source>
</evidence>
<name>A0AAD1UJ55_EUPCR</name>